<accession>A0A6G1ZG14</accession>
<gene>
    <name evidence="2" type="ORF">GKE01_15200</name>
</gene>
<comment type="caution">
    <text evidence="2">The sequence shown here is derived from an EMBL/GenBank/DDBJ whole genome shotgun (WGS) entry which is preliminary data.</text>
</comment>
<reference evidence="2" key="1">
    <citation type="journal article" date="2019" name="Nat. Med.">
        <title>A library of human gut bacterial isolates paired with longitudinal multiomics data enables mechanistic microbiome research.</title>
        <authorList>
            <person name="Poyet M."/>
            <person name="Groussin M."/>
            <person name="Gibbons S.M."/>
            <person name="Avila-Pacheco J."/>
            <person name="Jiang X."/>
            <person name="Kearney S.M."/>
            <person name="Perrotta A.R."/>
            <person name="Berdy B."/>
            <person name="Zhao S."/>
            <person name="Lieberman T.D."/>
            <person name="Swanson P.K."/>
            <person name="Smith M."/>
            <person name="Roesemann S."/>
            <person name="Alexander J.E."/>
            <person name="Rich S.A."/>
            <person name="Livny J."/>
            <person name="Vlamakis H."/>
            <person name="Clish C."/>
            <person name="Bullock K."/>
            <person name="Deik A."/>
            <person name="Scott J."/>
            <person name="Pierce K.A."/>
            <person name="Xavier R.J."/>
            <person name="Alm E.J."/>
        </authorList>
    </citation>
    <scope>NUCLEOTIDE SEQUENCE</scope>
    <source>
        <strain evidence="2">BIOML-A4</strain>
    </source>
</reference>
<evidence type="ECO:0000256" key="1">
    <source>
        <dbReference type="SAM" id="Coils"/>
    </source>
</evidence>
<keyword evidence="1" id="KW-0175">Coiled coil</keyword>
<dbReference type="EMBL" id="WKLP01000022">
    <property type="protein sequence ID" value="MRY12810.1"/>
    <property type="molecule type" value="Genomic_DNA"/>
</dbReference>
<organism evidence="2">
    <name type="scientific">Parabacteroides goldsteinii</name>
    <dbReference type="NCBI Taxonomy" id="328812"/>
    <lineage>
        <taxon>Bacteria</taxon>
        <taxon>Pseudomonadati</taxon>
        <taxon>Bacteroidota</taxon>
        <taxon>Bacteroidia</taxon>
        <taxon>Bacteroidales</taxon>
        <taxon>Tannerellaceae</taxon>
        <taxon>Parabacteroides</taxon>
    </lineage>
</organism>
<name>A0A6G1ZG14_9BACT</name>
<feature type="coiled-coil region" evidence="1">
    <location>
        <begin position="265"/>
        <end position="311"/>
    </location>
</feature>
<sequence>MEKITLQNWLANRQRRYADGVALFRSLAPEEMKSKYLSFFSEVSDAPQFDNHYTVLVNKLTSITRMAGARPQMMAVEVAAKTMVTAVAVAKAADAKANEVLGDKVLKEILVKETELFALQDKITALEDDNEDKSEEIAALESDLEEAQEELQELQDRLAVLRPGAKIVTYISLPDNIRLIFDRVRYITPLYASLFTEMQNESLTPEQRAPIANQVHDLWIERAGLWDQIDAWAEGKHVALKLQEKRTEELPTDQVLKGMQIANRIERLKENIRRTEVSISNHDKNGKKNLKQKAEQRLEVYRKELAELEGMK</sequence>
<proteinExistence type="predicted"/>
<dbReference type="RefSeq" id="WP_154278279.1">
    <property type="nucleotide sequence ID" value="NZ_WKLJ01000064.1"/>
</dbReference>
<evidence type="ECO:0000313" key="2">
    <source>
        <dbReference type="EMBL" id="MRY12810.1"/>
    </source>
</evidence>
<feature type="coiled-coil region" evidence="1">
    <location>
        <begin position="116"/>
        <end position="164"/>
    </location>
</feature>
<dbReference type="AlphaFoldDB" id="A0A6G1ZG14"/>
<protein>
    <submittedName>
        <fullName evidence="2">Uncharacterized protein</fullName>
    </submittedName>
</protein>